<evidence type="ECO:0000313" key="3">
    <source>
        <dbReference type="Proteomes" id="UP000306628"/>
    </source>
</evidence>
<dbReference type="InterPro" id="IPR036291">
    <property type="entry name" value="NAD(P)-bd_dom_sf"/>
</dbReference>
<dbReference type="PANTHER" id="PTHR43355:SF2">
    <property type="entry name" value="FLAVIN REDUCTASE (NADPH)"/>
    <property type="match status" value="1"/>
</dbReference>
<gene>
    <name evidence="2" type="ORF">ETD85_60235</name>
</gene>
<proteinExistence type="predicted"/>
<dbReference type="PANTHER" id="PTHR43355">
    <property type="entry name" value="FLAVIN REDUCTASE (NADPH)"/>
    <property type="match status" value="1"/>
</dbReference>
<dbReference type="GO" id="GO:0016646">
    <property type="term" value="F:oxidoreductase activity, acting on the CH-NH group of donors, NAD or NADP as acceptor"/>
    <property type="evidence" value="ECO:0007669"/>
    <property type="project" value="TreeGrafter"/>
</dbReference>
<protein>
    <submittedName>
        <fullName evidence="2">NADH-flavin reductase</fullName>
    </submittedName>
</protein>
<name>A0A5S4F3E4_9ACTN</name>
<dbReference type="SUPFAM" id="SSF51735">
    <property type="entry name" value="NAD(P)-binding Rossmann-fold domains"/>
    <property type="match status" value="1"/>
</dbReference>
<dbReference type="RefSeq" id="WP_138698753.1">
    <property type="nucleotide sequence ID" value="NZ_JBHSAZ010000096.1"/>
</dbReference>
<keyword evidence="3" id="KW-1185">Reference proteome</keyword>
<evidence type="ECO:0000313" key="2">
    <source>
        <dbReference type="EMBL" id="TMR10642.1"/>
    </source>
</evidence>
<dbReference type="Gene3D" id="3.40.50.720">
    <property type="entry name" value="NAD(P)-binding Rossmann-like Domain"/>
    <property type="match status" value="1"/>
</dbReference>
<dbReference type="OrthoDB" id="3191258at2"/>
<dbReference type="InterPro" id="IPR016040">
    <property type="entry name" value="NAD(P)-bd_dom"/>
</dbReference>
<evidence type="ECO:0000259" key="1">
    <source>
        <dbReference type="Pfam" id="PF13460"/>
    </source>
</evidence>
<feature type="domain" description="NAD(P)-binding" evidence="1">
    <location>
        <begin position="7"/>
        <end position="197"/>
    </location>
</feature>
<sequence>MRITVFGATGAVGGRVVAEALSRGHDVTAVVRASARLPLVHPAARTRVGDASDVADVARLSTGQDLVISATRPAPGYEDDLVTTAKALLAGLARTGVRLLLVGGAAGLRVPGGGGLTVVDTPDFPPAWRPIALACNGQLAACRAEQGVDWAYLSPPALLEPGERTGNYRLGADDLLTDAAGRSAISMEDFAVALLDEAERPRHHRVRFTVAY</sequence>
<dbReference type="CDD" id="cd05244">
    <property type="entry name" value="BVR-B_like_SDR_a"/>
    <property type="match status" value="1"/>
</dbReference>
<dbReference type="EMBL" id="VCKX01000512">
    <property type="protein sequence ID" value="TMR10642.1"/>
    <property type="molecule type" value="Genomic_DNA"/>
</dbReference>
<organism evidence="2 3">
    <name type="scientific">Nonomuraea zeae</name>
    <dbReference type="NCBI Taxonomy" id="1642303"/>
    <lineage>
        <taxon>Bacteria</taxon>
        <taxon>Bacillati</taxon>
        <taxon>Actinomycetota</taxon>
        <taxon>Actinomycetes</taxon>
        <taxon>Streptosporangiales</taxon>
        <taxon>Streptosporangiaceae</taxon>
        <taxon>Nonomuraea</taxon>
    </lineage>
</organism>
<reference evidence="2 3" key="1">
    <citation type="submission" date="2019-05" db="EMBL/GenBank/DDBJ databases">
        <title>Draft genome sequence of Nonomuraea zeae DSM 100528.</title>
        <authorList>
            <person name="Saricaoglu S."/>
            <person name="Isik K."/>
        </authorList>
    </citation>
    <scope>NUCLEOTIDE SEQUENCE [LARGE SCALE GENOMIC DNA]</scope>
    <source>
        <strain evidence="2 3">DSM 100528</strain>
    </source>
</reference>
<comment type="caution">
    <text evidence="2">The sequence shown here is derived from an EMBL/GenBank/DDBJ whole genome shotgun (WGS) entry which is preliminary data.</text>
</comment>
<dbReference type="AlphaFoldDB" id="A0A5S4F3E4"/>
<dbReference type="Pfam" id="PF13460">
    <property type="entry name" value="NAD_binding_10"/>
    <property type="match status" value="1"/>
</dbReference>
<accession>A0A5S4F3E4</accession>
<dbReference type="Proteomes" id="UP000306628">
    <property type="component" value="Unassembled WGS sequence"/>
</dbReference>
<dbReference type="InterPro" id="IPR051606">
    <property type="entry name" value="Polyketide_Oxido-like"/>
</dbReference>